<keyword evidence="2" id="KW-1185">Reference proteome</keyword>
<gene>
    <name evidence="1" type="ORF">ACFQ4B_08660</name>
</gene>
<comment type="caution">
    <text evidence="1">The sequence shown here is derived from an EMBL/GenBank/DDBJ whole genome shotgun (WGS) entry which is preliminary data.</text>
</comment>
<dbReference type="Proteomes" id="UP001597180">
    <property type="component" value="Unassembled WGS sequence"/>
</dbReference>
<name>A0ABW3UGS5_9BACL</name>
<evidence type="ECO:0000313" key="1">
    <source>
        <dbReference type="EMBL" id="MFD1220188.1"/>
    </source>
</evidence>
<reference evidence="2" key="1">
    <citation type="journal article" date="2019" name="Int. J. Syst. Evol. Microbiol.">
        <title>The Global Catalogue of Microorganisms (GCM) 10K type strain sequencing project: providing services to taxonomists for standard genome sequencing and annotation.</title>
        <authorList>
            <consortium name="The Broad Institute Genomics Platform"/>
            <consortium name="The Broad Institute Genome Sequencing Center for Infectious Disease"/>
            <person name="Wu L."/>
            <person name="Ma J."/>
        </authorList>
    </citation>
    <scope>NUCLEOTIDE SEQUENCE [LARGE SCALE GENOMIC DNA]</scope>
    <source>
        <strain evidence="2">CCUG 53270</strain>
    </source>
</reference>
<sequence length="584" mass="64947">MKPIMERLTAMNDEWSQEALLRQVHDPHSKYAGGILDDTGTAQANHLGTPAFMAVWTAALVNPASRYYRDEVLLQALEQAAQFMLSRQHADGTISLGATNYHSPPDTGFVIGGVVPMVQLLQAHEEGWPELGGVISKLKLFLGRTIPAMLTGGCHTPNHRWVITAALGLLYELFGRPELAARADEWLNEGMDITADGEWTERSNGIYNAVSDIALYHTARTLNRPEWLDAVRRNLRMMVYLVHPSGEVVTDYSGRQDYGQQADLASYALIYRLMAAMDRDPLFAAMSDYAASFIKQPGAVNNSALLGYLLVPELQQLPGIDRSELPQEYKKFINAGHPIAAHLRQLDSVGHHQRIQHSSMHLAFGAPIVRIREGLTSVTLMSQSPSFFSLRHGDVRLLGVKLSTSFSPGIVKFDDLAEKQGMNSFKLTARRTKGYNGPIPDRLLPGSPADRLRLSPWYLLPHQHRPLTHEQTLRLSAELTQGDTGWKLRLRSEELEDVYTQLTFIFSAEAHIAGEDLHQAGPGSFFLKSGAARIAEGQDALEIAGGAYEHWLPVLREDEHPAGCQYVHLNLMTPFDRTFTITFS</sequence>
<protein>
    <recommendedName>
        <fullName evidence="3">Heparinase</fullName>
    </recommendedName>
</protein>
<dbReference type="RefSeq" id="WP_345586933.1">
    <property type="nucleotide sequence ID" value="NZ_BAABJG010000006.1"/>
</dbReference>
<organism evidence="1 2">
    <name type="scientific">Paenibacillus vulneris</name>
    <dbReference type="NCBI Taxonomy" id="1133364"/>
    <lineage>
        <taxon>Bacteria</taxon>
        <taxon>Bacillati</taxon>
        <taxon>Bacillota</taxon>
        <taxon>Bacilli</taxon>
        <taxon>Bacillales</taxon>
        <taxon>Paenibacillaceae</taxon>
        <taxon>Paenibacillus</taxon>
    </lineage>
</organism>
<evidence type="ECO:0000313" key="2">
    <source>
        <dbReference type="Proteomes" id="UP001597180"/>
    </source>
</evidence>
<dbReference type="EMBL" id="JBHTLU010000013">
    <property type="protein sequence ID" value="MFD1220188.1"/>
    <property type="molecule type" value="Genomic_DNA"/>
</dbReference>
<evidence type="ECO:0008006" key="3">
    <source>
        <dbReference type="Google" id="ProtNLM"/>
    </source>
</evidence>
<proteinExistence type="predicted"/>
<dbReference type="InterPro" id="IPR008930">
    <property type="entry name" value="Terpenoid_cyclase/PrenylTrfase"/>
</dbReference>
<dbReference type="SUPFAM" id="SSF48239">
    <property type="entry name" value="Terpenoid cyclases/Protein prenyltransferases"/>
    <property type="match status" value="1"/>
</dbReference>
<accession>A0ABW3UGS5</accession>